<dbReference type="AlphaFoldDB" id="A2SRZ1"/>
<dbReference type="Proteomes" id="UP000000365">
    <property type="component" value="Chromosome"/>
</dbReference>
<sequence length="695" mass="81023">MTEYQYTIHLSYVNNEYWEAYSPQFPVYVVGDIDKKMACSILIEVLISVVTQYLWNDQELPLGYNHNIPYLKSLKGKRGINILPILVDEEKELGHAGLLPSQYGFLGYYLPKEYLFSKKGWNNRVIQNATLNDHSPPIISERDVFFPKPSLNISSLPNLLPIHIGIMKEEMLSLIQEYNPELKIGASLNGLENVNKFVKWATDATYQRLHNLIAQYPIRDILAWTVSQHELIAYLFTREYYEMEDFDYTKSSILSIFTEHYTQRDQLKTELEHSIQHLIEISIAENPTGNHPISSDDYCRLLANAVLFTSIRNIMSQINFLSHNDLSKNIGIKFTIRGIVASSYPLSTEWTDFRMGHTKDVLTMRNRKYKAYSPKLSISEKEKNEFETAFYDEFGLTFNEFNQFNSCLLSLPIRPPFCFCICFESQLCQKLIADYGWTKEKGLDALNLFSLQPRGAWDQIDSNKIEDFIKIEDHYHKYSYYSHPILRIPGENGENELVIGIRSWNVFVTDFLLYIQHGGYDAKSDRMNKWISRFRNLEGKAFEMAVENWFKKNTTFVVRRALKPKEIIKGRADIGDIDIGLADLNNSIFYSIECKNYLSPHEMKKIEDLNYKFSRKEINKTPAYKHQRRHKWLCSHQKEVKEYFGYTSPPQIISLFIVSHDGSPSHFDGMIFPVIPFSDLMNTGQKCLEHIAMKK</sequence>
<evidence type="ECO:0000313" key="2">
    <source>
        <dbReference type="Proteomes" id="UP000000365"/>
    </source>
</evidence>
<reference evidence="1 2" key="1">
    <citation type="journal article" date="2009" name="Stand. Genomic Sci.">
        <title>Complete genome sequence of Methanocorpusculum labreanum type strain Z.</title>
        <authorList>
            <person name="Anderson I.J."/>
            <person name="Sieprawska-Lupa M."/>
            <person name="Goltsman E."/>
            <person name="Lapidus A."/>
            <person name="Copeland A."/>
            <person name="Glavina Del Rio T."/>
            <person name="Tice H."/>
            <person name="Dalin E."/>
            <person name="Barry K."/>
            <person name="Pitluck S."/>
            <person name="Hauser L."/>
            <person name="Land M."/>
            <person name="Lucas S."/>
            <person name="Richardson P."/>
            <person name="Whitman W.B."/>
            <person name="Kyrpides N.C."/>
        </authorList>
    </citation>
    <scope>NUCLEOTIDE SEQUENCE [LARGE SCALE GENOMIC DNA]</scope>
    <source>
        <strain evidence="2">ATCC 43576 / DSM 4855 / Z</strain>
    </source>
</reference>
<dbReference type="GeneID" id="4794734"/>
<evidence type="ECO:0000313" key="1">
    <source>
        <dbReference type="EMBL" id="ABN07097.1"/>
    </source>
</evidence>
<keyword evidence="2" id="KW-1185">Reference proteome</keyword>
<dbReference type="RefSeq" id="WP_011833298.1">
    <property type="nucleotide sequence ID" value="NC_008942.1"/>
</dbReference>
<dbReference type="EMBL" id="CP000559">
    <property type="protein sequence ID" value="ABN07097.1"/>
    <property type="molecule type" value="Genomic_DNA"/>
</dbReference>
<evidence type="ECO:0008006" key="3">
    <source>
        <dbReference type="Google" id="ProtNLM"/>
    </source>
</evidence>
<name>A2SRZ1_METLZ</name>
<gene>
    <name evidence="1" type="ordered locus">Mlab_0926</name>
</gene>
<accession>A2SRZ1</accession>
<dbReference type="STRING" id="410358.Mlab_0926"/>
<organism evidence="1 2">
    <name type="scientific">Methanocorpusculum labreanum (strain ATCC 43576 / DSM 4855 / Z)</name>
    <dbReference type="NCBI Taxonomy" id="410358"/>
    <lineage>
        <taxon>Archaea</taxon>
        <taxon>Methanobacteriati</taxon>
        <taxon>Methanobacteriota</taxon>
        <taxon>Stenosarchaea group</taxon>
        <taxon>Methanomicrobia</taxon>
        <taxon>Methanomicrobiales</taxon>
        <taxon>Methanocorpusculaceae</taxon>
        <taxon>Methanocorpusculum</taxon>
    </lineage>
</organism>
<dbReference type="KEGG" id="mla:Mlab_0926"/>
<proteinExistence type="predicted"/>
<dbReference type="eggNOG" id="arCOG06886">
    <property type="taxonomic scope" value="Archaea"/>
</dbReference>
<protein>
    <recommendedName>
        <fullName evidence="3">NERD domain-containing protein</fullName>
    </recommendedName>
</protein>
<dbReference type="HOGENOM" id="CLU_396209_0_0_2"/>